<feature type="compositionally biased region" description="Basic and acidic residues" evidence="2">
    <location>
        <begin position="1563"/>
        <end position="1574"/>
    </location>
</feature>
<sequence length="1986" mass="220049">MLGRTGSHEEDAQNTQSQLEEVEASRNNLQAELDGIKAEHAELLTKSAKQEEDLKNAQSDLEALEVSRNTLQAELDGINEEHANVTTKSAKQEEELKNTQSKLEALEASREILHTELDGIKAEHAELLAKSAKHEEEAQNAHSVVETLQASKNIRQEELDGINEEHANLTMRSAKQEEELKNTQAELESLETSRNLLQSELDGIKADHAELVAKSTKQEEELKSTQSELEVLRMDKDRLVADLDKAGKQSQESLDALQAELESIKAKSSNITAKLETSTALKGQEVKDLQTELESVRAAHAELVTQSAKQEEELQNALAEIESLQMGKEKAVADLEEARKQSQESLGAAQTELEVVKEKIPKLASELETFAAQKGQEIQDLQSELDSVKAENADLLSRFKETEEELLKMQSNMESQQEVNAKLVADLDDAEKESQEATEALQTALESFKEENGNLTSEMKAMAEQMEQDVQNLQSELDDVKAEYANLQSSSTKKEELENLQGEIDSLKEINAKLVADLDDAEKESQEAVESLESAQSALAALEEEKRKLSSNQEDSVAEKEQEVQNLKAELDRVNGEHATLAASAAQNKEELRALQAEMESLQEAYTKLQISLEGAQEKNESLKTGFETLKVSNAKLALELETHAAETGKQAQEQHVELEGFKKEYANLLASSSKQKGEMESLERVNTKLLADLEAADKESQEALETVQKALESAKASNDTVVSERGVLLAETGQQNLQAELYALKTKYADVFASSAKKDEDLQAAQTEMESLQKVNAKLLADLEAGDKESQDALDNMQKALESANNDAVVTERGVPLAETGQKNPQSELYALKTKYADLFTRSTKKDEDLQSVQLEMESLKKENVKLLSDLNAADKESQLALETLQNALESVKAELASGGEESSKKKKRSDLNAEIAGLKAEYATVLADSMQKDRVVEAAQRHMESLEKVNAKLLADLEAADKESQEALETMQKALESAKAGNDTVVSERGIPSAETKQNNPQSELYALKTKYADLFTRSAKKDEDLQIVRTEMDSLQKVNAKLLSDLEAADKESQLALETLQKALESVKTEYENLASGGEERSKKKKRSDLNAEIAGLKAEYATVLAHSMQKDRVVEAAKRDMESLEKVNAKLLADLEAADKESQDVLDSMQKALELAKAGNDTVVSDRGIPSAETGQNNPQSELYALKTKYADLFSRSAKKDEDLDTLQTALESLRVENASLVSKLENLVNEEAAQKPQADVDGLKAEYAAVLASATKKGAELATTRAQLESLQKVNAKLLADLENGDKENHGALETLQSALESAKAKAAAEREMSVNEKFELEQKLQTNQTEMESLKDAHAKLITDLEDVCKESQDSLDTLQAELEATKEQNVKLTAELESGVSNVLLETQLQEQIADNKRLEEVVSRLKEEVKAKDELNKSLTANVEEMGRQIEVTEKIAGEHRRAVQENATHLKEKEERLRELQCAIDEKSQVLEETQQKLDGLQALINQLNEKSNMQRQQNDRLKVKNEMLKEENDKLSVDRSVQSDSEDDTDGHWERENGRLTRQLMEKEKKVLEQARELSERKEQQQNSQNVVARSKELGRQIDEKDQQLLVLVDEIETAMKEALEELKGEMDHLKEQIAAKEVELGDHNDFGVRDMLRAELNQLKEDLVLKEEETREIDNDLGKRFGAIGALKSDIRQLKTDLETAETADYSNVAADVSHEEVDKLRTEVNNLQSEITRLTKAANTSTVVKNGTSKDFLAALAMEHLPSLVDPLYNKELIELMQAIAGDDASGVHKGMSQLTEILHREREGDGYRSSLFRAGGHLIVINAMKRHVGSSLVQEEGCRVIAAFSLLNKKLSFAAVGGIGNICICLASVGALESIISAMDAFPEDARLVKRGFRALNNLMSSKGIVGLFFDLNMFPQLAKHMTDFPDDAAIQEDGCRIVRFSCTYPRARDNFKKGGALRVIAGVLERFEEGTPTYKQAFRAWSIVLHGE</sequence>
<feature type="region of interest" description="Disordered" evidence="2">
    <location>
        <begin position="76"/>
        <end position="102"/>
    </location>
</feature>
<dbReference type="PANTHER" id="PTHR23159:SF31">
    <property type="entry name" value="CENTROSOME-ASSOCIATED PROTEIN CEP250 ISOFORM X1"/>
    <property type="match status" value="1"/>
</dbReference>
<proteinExistence type="predicted"/>
<evidence type="ECO:0000313" key="3">
    <source>
        <dbReference type="EMBL" id="CAB9520927.1"/>
    </source>
</evidence>
<evidence type="ECO:0000256" key="1">
    <source>
        <dbReference type="SAM" id="Coils"/>
    </source>
</evidence>
<organism evidence="3 4">
    <name type="scientific">Seminavis robusta</name>
    <dbReference type="NCBI Taxonomy" id="568900"/>
    <lineage>
        <taxon>Eukaryota</taxon>
        <taxon>Sar</taxon>
        <taxon>Stramenopiles</taxon>
        <taxon>Ochrophyta</taxon>
        <taxon>Bacillariophyta</taxon>
        <taxon>Bacillariophyceae</taxon>
        <taxon>Bacillariophycidae</taxon>
        <taxon>Naviculales</taxon>
        <taxon>Naviculaceae</taxon>
        <taxon>Seminavis</taxon>
    </lineage>
</organism>
<feature type="coiled-coil region" evidence="1">
    <location>
        <begin position="844"/>
        <end position="903"/>
    </location>
</feature>
<feature type="coiled-coil region" evidence="1">
    <location>
        <begin position="680"/>
        <end position="714"/>
    </location>
</feature>
<feature type="coiled-coil region" evidence="1">
    <location>
        <begin position="1035"/>
        <end position="1145"/>
    </location>
</feature>
<accession>A0A9N8EG50</accession>
<evidence type="ECO:0000256" key="2">
    <source>
        <dbReference type="SAM" id="MobiDB-lite"/>
    </source>
</evidence>
<feature type="region of interest" description="Disordered" evidence="2">
    <location>
        <begin position="1563"/>
        <end position="1582"/>
    </location>
</feature>
<keyword evidence="4" id="KW-1185">Reference proteome</keyword>
<dbReference type="SUPFAM" id="SSF48371">
    <property type="entry name" value="ARM repeat"/>
    <property type="match status" value="1"/>
</dbReference>
<feature type="region of interest" description="Disordered" evidence="2">
    <location>
        <begin position="789"/>
        <end position="810"/>
    </location>
</feature>
<evidence type="ECO:0000313" key="4">
    <source>
        <dbReference type="Proteomes" id="UP001153069"/>
    </source>
</evidence>
<gene>
    <name evidence="3" type="ORF">SEMRO_1147_G246360.1</name>
</gene>
<keyword evidence="1" id="KW-0175">Coiled coil</keyword>
<feature type="region of interest" description="Disordered" evidence="2">
    <location>
        <begin position="978"/>
        <end position="1004"/>
    </location>
</feature>
<feature type="compositionally biased region" description="Basic and acidic residues" evidence="2">
    <location>
        <begin position="1"/>
        <end position="11"/>
    </location>
</feature>
<protein>
    <submittedName>
        <fullName evidence="3">Uncharacterized protein</fullName>
    </submittedName>
</protein>
<reference evidence="3" key="1">
    <citation type="submission" date="2020-06" db="EMBL/GenBank/DDBJ databases">
        <authorList>
            <consortium name="Plant Systems Biology data submission"/>
        </authorList>
    </citation>
    <scope>NUCLEOTIDE SEQUENCE</scope>
    <source>
        <strain evidence="3">D6</strain>
    </source>
</reference>
<dbReference type="EMBL" id="CAICTM010001145">
    <property type="protein sequence ID" value="CAB9520927.1"/>
    <property type="molecule type" value="Genomic_DNA"/>
</dbReference>
<feature type="region of interest" description="Disordered" evidence="2">
    <location>
        <begin position="1"/>
        <end position="28"/>
    </location>
</feature>
<feature type="region of interest" description="Disordered" evidence="2">
    <location>
        <begin position="543"/>
        <end position="564"/>
    </location>
</feature>
<name>A0A9N8EG50_9STRA</name>
<feature type="coiled-coil region" evidence="1">
    <location>
        <begin position="1208"/>
        <end position="1235"/>
    </location>
</feature>
<dbReference type="SUPFAM" id="SSF57997">
    <property type="entry name" value="Tropomyosin"/>
    <property type="match status" value="1"/>
</dbReference>
<dbReference type="InterPro" id="IPR016024">
    <property type="entry name" value="ARM-type_fold"/>
</dbReference>
<dbReference type="Gene3D" id="1.10.287.1490">
    <property type="match status" value="2"/>
</dbReference>
<dbReference type="PANTHER" id="PTHR23159">
    <property type="entry name" value="CENTROSOMAL PROTEIN 2"/>
    <property type="match status" value="1"/>
</dbReference>
<dbReference type="OrthoDB" id="2289094at2759"/>
<dbReference type="Gene3D" id="1.20.5.1700">
    <property type="match status" value="1"/>
</dbReference>
<dbReference type="Proteomes" id="UP001153069">
    <property type="component" value="Unassembled WGS sequence"/>
</dbReference>
<feature type="compositionally biased region" description="Basic and acidic residues" evidence="2">
    <location>
        <begin position="1540"/>
        <end position="1550"/>
    </location>
</feature>
<feature type="compositionally biased region" description="Polar residues" evidence="2">
    <location>
        <begin position="13"/>
        <end position="28"/>
    </location>
</feature>
<comment type="caution">
    <text evidence="3">The sequence shown here is derived from an EMBL/GenBank/DDBJ whole genome shotgun (WGS) entry which is preliminary data.</text>
</comment>
<feature type="region of interest" description="Disordered" evidence="2">
    <location>
        <begin position="1520"/>
        <end position="1550"/>
    </location>
</feature>